<reference evidence="2" key="1">
    <citation type="submission" date="2021-03" db="EMBL/GenBank/DDBJ databases">
        <title>Draft genome sequence of rust myrtle Austropuccinia psidii MF-1, a brazilian biotype.</title>
        <authorList>
            <person name="Quecine M.C."/>
            <person name="Pachon D.M.R."/>
            <person name="Bonatelli M.L."/>
            <person name="Correr F.H."/>
            <person name="Franceschini L.M."/>
            <person name="Leite T.F."/>
            <person name="Margarido G.R.A."/>
            <person name="Almeida C.A."/>
            <person name="Ferrarezi J.A."/>
            <person name="Labate C.A."/>
        </authorList>
    </citation>
    <scope>NUCLEOTIDE SEQUENCE</scope>
    <source>
        <strain evidence="2">MF-1</strain>
    </source>
</reference>
<gene>
    <name evidence="2" type="ORF">O181_000216</name>
</gene>
<feature type="transmembrane region" description="Helical" evidence="1">
    <location>
        <begin position="46"/>
        <end position="64"/>
    </location>
</feature>
<dbReference type="Proteomes" id="UP000765509">
    <property type="component" value="Unassembled WGS sequence"/>
</dbReference>
<keyword evidence="1" id="KW-0812">Transmembrane</keyword>
<sequence>MAPPIPTTVQKPLELLMSESNYSNSEESDNSHSTSLVLGTETVLAAWKHAALYTIFSLILLKLLKTEIRKH</sequence>
<dbReference type="AlphaFoldDB" id="A0A9Q3B869"/>
<keyword evidence="1" id="KW-0472">Membrane</keyword>
<name>A0A9Q3B869_9BASI</name>
<organism evidence="2 3">
    <name type="scientific">Austropuccinia psidii MF-1</name>
    <dbReference type="NCBI Taxonomy" id="1389203"/>
    <lineage>
        <taxon>Eukaryota</taxon>
        <taxon>Fungi</taxon>
        <taxon>Dikarya</taxon>
        <taxon>Basidiomycota</taxon>
        <taxon>Pucciniomycotina</taxon>
        <taxon>Pucciniomycetes</taxon>
        <taxon>Pucciniales</taxon>
        <taxon>Sphaerophragmiaceae</taxon>
        <taxon>Austropuccinia</taxon>
    </lineage>
</organism>
<keyword evidence="3" id="KW-1185">Reference proteome</keyword>
<proteinExistence type="predicted"/>
<keyword evidence="1" id="KW-1133">Transmembrane helix</keyword>
<evidence type="ECO:0000256" key="1">
    <source>
        <dbReference type="SAM" id="Phobius"/>
    </source>
</evidence>
<evidence type="ECO:0000313" key="2">
    <source>
        <dbReference type="EMBL" id="MBW0460501.1"/>
    </source>
</evidence>
<accession>A0A9Q3B869</accession>
<protein>
    <submittedName>
        <fullName evidence="2">Uncharacterized protein</fullName>
    </submittedName>
</protein>
<evidence type="ECO:0000313" key="3">
    <source>
        <dbReference type="Proteomes" id="UP000765509"/>
    </source>
</evidence>
<comment type="caution">
    <text evidence="2">The sequence shown here is derived from an EMBL/GenBank/DDBJ whole genome shotgun (WGS) entry which is preliminary data.</text>
</comment>
<dbReference type="EMBL" id="AVOT02000022">
    <property type="protein sequence ID" value="MBW0460501.1"/>
    <property type="molecule type" value="Genomic_DNA"/>
</dbReference>